<keyword evidence="19" id="KW-1185">Reference proteome</keyword>
<evidence type="ECO:0000256" key="7">
    <source>
        <dbReference type="ARBA" id="ARBA00022448"/>
    </source>
</evidence>
<feature type="region of interest" description="Disordered" evidence="16">
    <location>
        <begin position="321"/>
        <end position="347"/>
    </location>
</feature>
<evidence type="ECO:0000256" key="2">
    <source>
        <dbReference type="ARBA" id="ARBA00004395"/>
    </source>
</evidence>
<proteinExistence type="inferred from homology"/>
<dbReference type="SMART" id="SM00651">
    <property type="entry name" value="Sm"/>
    <property type="match status" value="1"/>
</dbReference>
<dbReference type="GO" id="GO:0000139">
    <property type="term" value="C:Golgi membrane"/>
    <property type="evidence" value="ECO:0007669"/>
    <property type="project" value="UniProtKB-SubCell"/>
</dbReference>
<dbReference type="GO" id="GO:0006891">
    <property type="term" value="P:intra-Golgi vesicle-mediated transport"/>
    <property type="evidence" value="ECO:0007669"/>
    <property type="project" value="TreeGrafter"/>
</dbReference>
<dbReference type="GO" id="GO:0015031">
    <property type="term" value="P:protein transport"/>
    <property type="evidence" value="ECO:0007669"/>
    <property type="project" value="UniProtKB-KW"/>
</dbReference>
<keyword evidence="10" id="KW-0333">Golgi apparatus</keyword>
<evidence type="ECO:0000256" key="4">
    <source>
        <dbReference type="ARBA" id="ARBA00007603"/>
    </source>
</evidence>
<dbReference type="InterPro" id="IPR001163">
    <property type="entry name" value="Sm_dom_euk/arc"/>
</dbReference>
<dbReference type="InterPro" id="IPR024602">
    <property type="entry name" value="COG_su2_N"/>
</dbReference>
<comment type="caution">
    <text evidence="18">The sequence shown here is derived from an EMBL/GenBank/DDBJ whole genome shotgun (WGS) entry which is preliminary data.</text>
</comment>
<dbReference type="Gene3D" id="2.30.30.100">
    <property type="match status" value="1"/>
</dbReference>
<feature type="domain" description="Sm" evidence="17">
    <location>
        <begin position="7"/>
        <end position="79"/>
    </location>
</feature>
<dbReference type="Pfam" id="PF06148">
    <property type="entry name" value="COG2_N"/>
    <property type="match status" value="1"/>
</dbReference>
<sequence length="1040" mass="115198">MSSGLGVPVKLLHESLGHIITVELKTGQLYRGKLAEAEDNLNISLKDITVTGRDGRVSQLDQVYIRGSMVRFFIVPDMLQNAPMFKRVGPNAMRGRGIGTARGRATIMRANARRGRGVPAARDMALQSPSVASSSSRDPFELERLAEELAARESSHSFSFSNGDPSDLDLLPTHDLPIYAPLSHTNPFFTAETFNVEEFLLSRSHTSLQDLRSELRDYHAALKEELVKLINDDYEAFISLSTDLKGEGLRLERLKVPSGGSQDSDSRTSCQAVSVVSPVVLKTKLKKRSALRDEKAFLHLLLKISESVTRLESLLLISSPDSASSPGLGPISLSKSGSGHDVNGHDERVRGNRAKHLARVATEYTQLLYHVKKAQDEQQSAFVDEVQWRVDRIKSTLSSDLDHLFAATVSFLTGVKESKLNDVEKAKRMADLSECLRIYDILGLWRDAEDVLRREVMREFVKKSIYPGAMTVPQTPLLPQTPLPVRNFASATHTNASPHLPRTPYTPFTAFASKQNPFESTFTSAHLLDDADNSLGGLYNAVLKFVQRDMKRIMDLADKVSVKHGARVAKGVVNGSASSVPPQLSSGDGDTFEFMANVVWAEVGRAIMDELGSVVFAAGNPGEFRKNHETTQAFIRSLQYLAPSVHSVQAMIAHPVYTAFERRWQLPIYFQLRWKEIVTKLEDSLATTKIEPSSSKDLRPFVMSQSAAIWVAITTCWSGEVYIPELGHRFWKLTLQLLSRYRTWLESSLPRVEPLPKFSASEKTTLTPAATPPSTTRASTPNPPTESSLVENAAVDDALLRQCAAAVNDIKAMQSETLTLWHEEISMMLPDMSEIADDQQVSSEDALQHTLQGLISLVPPLSSQIVAILTKRACEALMPVRSIPSQFRAMSNKRPPTEPSYFVASILRPLKVFFAIGTAEGPGSSLRADYLRSYSEEIFENVVQRYIHYLTAMKKTEESLKRLKKGKKSTFSLFGNAAGKEDDNRDEERIRTQMILDVEAFGKDAESLQVDVRGSASFKSLSDMVNSSLTDGMSSGNFRA</sequence>
<keyword evidence="14" id="KW-0687">Ribonucleoprotein</keyword>
<evidence type="ECO:0000256" key="13">
    <source>
        <dbReference type="ARBA" id="ARBA00023242"/>
    </source>
</evidence>
<evidence type="ECO:0000256" key="3">
    <source>
        <dbReference type="ARBA" id="ARBA00004514"/>
    </source>
</evidence>
<dbReference type="GO" id="GO:0005685">
    <property type="term" value="C:U1 snRNP"/>
    <property type="evidence" value="ECO:0007669"/>
    <property type="project" value="UniProtKB-ARBA"/>
</dbReference>
<evidence type="ECO:0000256" key="12">
    <source>
        <dbReference type="ARBA" id="ARBA00023187"/>
    </source>
</evidence>
<protein>
    <recommendedName>
        <fullName evidence="6">Conserved oligomeric Golgi complex subunit 2</fullName>
    </recommendedName>
    <alternativeName>
        <fullName evidence="15">Component of oligomeric Golgi complex 2</fullName>
    </alternativeName>
</protein>
<gene>
    <name evidence="18" type="ORF">EW146_g922</name>
</gene>
<dbReference type="PROSITE" id="PS52002">
    <property type="entry name" value="SM"/>
    <property type="match status" value="1"/>
</dbReference>
<dbReference type="EMBL" id="SGPL01000022">
    <property type="protein sequence ID" value="THH20409.1"/>
    <property type="molecule type" value="Genomic_DNA"/>
</dbReference>
<comment type="similarity">
    <text evidence="4">Belongs to the COG2 family.</text>
</comment>
<dbReference type="InterPro" id="IPR047575">
    <property type="entry name" value="Sm"/>
</dbReference>
<dbReference type="GO" id="GO:0000387">
    <property type="term" value="P:spliceosomal snRNP assembly"/>
    <property type="evidence" value="ECO:0007669"/>
    <property type="project" value="InterPro"/>
</dbReference>
<dbReference type="InterPro" id="IPR010920">
    <property type="entry name" value="LSM_dom_sf"/>
</dbReference>
<dbReference type="FunFam" id="2.30.30.100:FF:000002">
    <property type="entry name" value="Small nuclear ribonucleoprotein Sm D3"/>
    <property type="match status" value="1"/>
</dbReference>
<dbReference type="Pfam" id="PF12022">
    <property type="entry name" value="COG2_C"/>
    <property type="match status" value="1"/>
</dbReference>
<dbReference type="AlphaFoldDB" id="A0A4S4M5G6"/>
<name>A0A4S4M5G6_9AGAM</name>
<evidence type="ECO:0000256" key="15">
    <source>
        <dbReference type="ARBA" id="ARBA00031344"/>
    </source>
</evidence>
<dbReference type="GO" id="GO:0005829">
    <property type="term" value="C:cytosol"/>
    <property type="evidence" value="ECO:0007669"/>
    <property type="project" value="UniProtKB-SubCell"/>
</dbReference>
<evidence type="ECO:0000259" key="17">
    <source>
        <dbReference type="PROSITE" id="PS52002"/>
    </source>
</evidence>
<evidence type="ECO:0000256" key="8">
    <source>
        <dbReference type="ARBA" id="ARBA00022664"/>
    </source>
</evidence>
<dbReference type="CDD" id="cd01721">
    <property type="entry name" value="Sm_D3"/>
    <property type="match status" value="1"/>
</dbReference>
<evidence type="ECO:0000256" key="14">
    <source>
        <dbReference type="ARBA" id="ARBA00023274"/>
    </source>
</evidence>
<keyword evidence="7" id="KW-0813">Transport</keyword>
<keyword evidence="12" id="KW-0508">mRNA splicing</keyword>
<evidence type="ECO:0000256" key="10">
    <source>
        <dbReference type="ARBA" id="ARBA00023034"/>
    </source>
</evidence>
<dbReference type="GO" id="GO:0007030">
    <property type="term" value="P:Golgi organization"/>
    <property type="evidence" value="ECO:0007669"/>
    <property type="project" value="InterPro"/>
</dbReference>
<comment type="subcellular location">
    <subcellularLocation>
        <location evidence="3">Cytoplasm</location>
        <location evidence="3">Cytosol</location>
    </subcellularLocation>
    <subcellularLocation>
        <location evidence="2">Golgi apparatus membrane</location>
        <topology evidence="2">Peripheral membrane protein</topology>
    </subcellularLocation>
    <subcellularLocation>
        <location evidence="1">Nucleus</location>
    </subcellularLocation>
</comment>
<dbReference type="InterPro" id="IPR024603">
    <property type="entry name" value="COG_complex_COG2_C"/>
</dbReference>
<keyword evidence="11" id="KW-0472">Membrane</keyword>
<evidence type="ECO:0000256" key="1">
    <source>
        <dbReference type="ARBA" id="ARBA00004123"/>
    </source>
</evidence>
<dbReference type="OrthoDB" id="332281at2759"/>
<evidence type="ECO:0000256" key="9">
    <source>
        <dbReference type="ARBA" id="ARBA00022927"/>
    </source>
</evidence>
<keyword evidence="9" id="KW-0653">Protein transport</keyword>
<dbReference type="PANTHER" id="PTHR12961">
    <property type="entry name" value="CONSERVED OLIGOMERIC GOLGI COMPLEX COMPONENT 2"/>
    <property type="match status" value="1"/>
</dbReference>
<evidence type="ECO:0000313" key="19">
    <source>
        <dbReference type="Proteomes" id="UP000310158"/>
    </source>
</evidence>
<keyword evidence="8" id="KW-0507">mRNA processing</keyword>
<dbReference type="InterPro" id="IPR009316">
    <property type="entry name" value="COG2"/>
</dbReference>
<feature type="compositionally biased region" description="Low complexity" evidence="16">
    <location>
        <begin position="764"/>
        <end position="780"/>
    </location>
</feature>
<evidence type="ECO:0000256" key="11">
    <source>
        <dbReference type="ARBA" id="ARBA00023136"/>
    </source>
</evidence>
<reference evidence="18 19" key="1">
    <citation type="submission" date="2019-02" db="EMBL/GenBank/DDBJ databases">
        <title>Genome sequencing of the rare red list fungi Bondarzewia mesenterica.</title>
        <authorList>
            <person name="Buettner E."/>
            <person name="Kellner H."/>
        </authorList>
    </citation>
    <scope>NUCLEOTIDE SEQUENCE [LARGE SCALE GENOMIC DNA]</scope>
    <source>
        <strain evidence="18 19">DSM 108281</strain>
    </source>
</reference>
<dbReference type="Proteomes" id="UP000310158">
    <property type="component" value="Unassembled WGS sequence"/>
</dbReference>
<dbReference type="GO" id="GO:0017119">
    <property type="term" value="C:Golgi transport complex"/>
    <property type="evidence" value="ECO:0007669"/>
    <property type="project" value="TreeGrafter"/>
</dbReference>
<dbReference type="GO" id="GO:0005681">
    <property type="term" value="C:spliceosomal complex"/>
    <property type="evidence" value="ECO:0007669"/>
    <property type="project" value="InterPro"/>
</dbReference>
<evidence type="ECO:0000256" key="6">
    <source>
        <dbReference type="ARBA" id="ARBA00020977"/>
    </source>
</evidence>
<dbReference type="PANTHER" id="PTHR12961:SF0">
    <property type="entry name" value="CONSERVED OLIGOMERIC GOLGI COMPLEX SUBUNIT 2"/>
    <property type="match status" value="1"/>
</dbReference>
<feature type="region of interest" description="Disordered" evidence="16">
    <location>
        <begin position="760"/>
        <end position="788"/>
    </location>
</feature>
<evidence type="ECO:0000256" key="5">
    <source>
        <dbReference type="ARBA" id="ARBA00008146"/>
    </source>
</evidence>
<dbReference type="InterPro" id="IPR034099">
    <property type="entry name" value="SmD3"/>
</dbReference>
<keyword evidence="13" id="KW-0539">Nucleus</keyword>
<organism evidence="18 19">
    <name type="scientific">Bondarzewia mesenterica</name>
    <dbReference type="NCBI Taxonomy" id="1095465"/>
    <lineage>
        <taxon>Eukaryota</taxon>
        <taxon>Fungi</taxon>
        <taxon>Dikarya</taxon>
        <taxon>Basidiomycota</taxon>
        <taxon>Agaricomycotina</taxon>
        <taxon>Agaricomycetes</taxon>
        <taxon>Russulales</taxon>
        <taxon>Bondarzewiaceae</taxon>
        <taxon>Bondarzewia</taxon>
    </lineage>
</organism>
<comment type="similarity">
    <text evidence="5">Belongs to the snRNP core protein family.</text>
</comment>
<evidence type="ECO:0000256" key="16">
    <source>
        <dbReference type="SAM" id="MobiDB-lite"/>
    </source>
</evidence>
<evidence type="ECO:0000313" key="18">
    <source>
        <dbReference type="EMBL" id="THH20409.1"/>
    </source>
</evidence>
<accession>A0A4S4M5G6</accession>
<dbReference type="SUPFAM" id="SSF50182">
    <property type="entry name" value="Sm-like ribonucleoproteins"/>
    <property type="match status" value="1"/>
</dbReference>
<dbReference type="GO" id="GO:0003723">
    <property type="term" value="F:RNA binding"/>
    <property type="evidence" value="ECO:0007669"/>
    <property type="project" value="InterPro"/>
</dbReference>
<dbReference type="Pfam" id="PF01423">
    <property type="entry name" value="LSM"/>
    <property type="match status" value="1"/>
</dbReference>